<dbReference type="PROSITE" id="PS50005">
    <property type="entry name" value="TPR"/>
    <property type="match status" value="1"/>
</dbReference>
<dbReference type="InterPro" id="IPR050498">
    <property type="entry name" value="Ycf3"/>
</dbReference>
<name>A0ABW5REC3_9BACL</name>
<keyword evidence="5" id="KW-1185">Reference proteome</keyword>
<feature type="repeat" description="TPR" evidence="3">
    <location>
        <begin position="118"/>
        <end position="151"/>
    </location>
</feature>
<evidence type="ECO:0000256" key="2">
    <source>
        <dbReference type="ARBA" id="ARBA00022803"/>
    </source>
</evidence>
<protein>
    <submittedName>
        <fullName evidence="4">Tetratricopeptide repeat protein</fullName>
    </submittedName>
</protein>
<organism evidence="4 5">
    <name type="scientific">Marinicrinis sediminis</name>
    <dbReference type="NCBI Taxonomy" id="1652465"/>
    <lineage>
        <taxon>Bacteria</taxon>
        <taxon>Bacillati</taxon>
        <taxon>Bacillota</taxon>
        <taxon>Bacilli</taxon>
        <taxon>Bacillales</taxon>
        <taxon>Paenibacillaceae</taxon>
    </lineage>
</organism>
<dbReference type="Pfam" id="PF13432">
    <property type="entry name" value="TPR_16"/>
    <property type="match status" value="2"/>
</dbReference>
<comment type="caution">
    <text evidence="4">The sequence shown here is derived from an EMBL/GenBank/DDBJ whole genome shotgun (WGS) entry which is preliminary data.</text>
</comment>
<dbReference type="InterPro" id="IPR011990">
    <property type="entry name" value="TPR-like_helical_dom_sf"/>
</dbReference>
<dbReference type="SUPFAM" id="SSF48452">
    <property type="entry name" value="TPR-like"/>
    <property type="match status" value="1"/>
</dbReference>
<evidence type="ECO:0000313" key="5">
    <source>
        <dbReference type="Proteomes" id="UP001597497"/>
    </source>
</evidence>
<proteinExistence type="predicted"/>
<evidence type="ECO:0000313" key="4">
    <source>
        <dbReference type="EMBL" id="MFD2672924.1"/>
    </source>
</evidence>
<dbReference type="PANTHER" id="PTHR44858">
    <property type="entry name" value="TETRATRICOPEPTIDE REPEAT PROTEIN 6"/>
    <property type="match status" value="1"/>
</dbReference>
<accession>A0ABW5REC3</accession>
<dbReference type="Proteomes" id="UP001597497">
    <property type="component" value="Unassembled WGS sequence"/>
</dbReference>
<gene>
    <name evidence="4" type="ORF">ACFSUC_15245</name>
</gene>
<dbReference type="RefSeq" id="WP_379930485.1">
    <property type="nucleotide sequence ID" value="NZ_JBHUMM010000043.1"/>
</dbReference>
<evidence type="ECO:0000256" key="1">
    <source>
        <dbReference type="ARBA" id="ARBA00022737"/>
    </source>
</evidence>
<dbReference type="InterPro" id="IPR019734">
    <property type="entry name" value="TPR_rpt"/>
</dbReference>
<reference evidence="5" key="1">
    <citation type="journal article" date="2019" name="Int. J. Syst. Evol. Microbiol.">
        <title>The Global Catalogue of Microorganisms (GCM) 10K type strain sequencing project: providing services to taxonomists for standard genome sequencing and annotation.</title>
        <authorList>
            <consortium name="The Broad Institute Genomics Platform"/>
            <consortium name="The Broad Institute Genome Sequencing Center for Infectious Disease"/>
            <person name="Wu L."/>
            <person name="Ma J."/>
        </authorList>
    </citation>
    <scope>NUCLEOTIDE SEQUENCE [LARGE SCALE GENOMIC DNA]</scope>
    <source>
        <strain evidence="5">KCTC 33676</strain>
    </source>
</reference>
<keyword evidence="1" id="KW-0677">Repeat</keyword>
<dbReference type="SMART" id="SM00028">
    <property type="entry name" value="TPR"/>
    <property type="match status" value="3"/>
</dbReference>
<dbReference type="Gene3D" id="1.25.40.10">
    <property type="entry name" value="Tetratricopeptide repeat domain"/>
    <property type="match status" value="2"/>
</dbReference>
<dbReference type="EMBL" id="JBHUMM010000043">
    <property type="protein sequence ID" value="MFD2672924.1"/>
    <property type="molecule type" value="Genomic_DNA"/>
</dbReference>
<sequence length="171" mass="19740">MNGEDMIKKAYEAILHHDFEQAIGWFEQAILLEPDHPGYHYKLSISYARSDRINQALQHARQAVELDSSHPEYHQHLQHVKARALVADAEELLSQSAEHATEAIRLLNEAIDADPLCSKAYLWKGAVYAAMQQYEMARQQYEEAVRMDPSSKKALEMIKHIQRELEKESNE</sequence>
<keyword evidence="2 3" id="KW-0802">TPR repeat</keyword>
<evidence type="ECO:0000256" key="3">
    <source>
        <dbReference type="PROSITE-ProRule" id="PRU00339"/>
    </source>
</evidence>
<dbReference type="PROSITE" id="PS50293">
    <property type="entry name" value="TPR_REGION"/>
    <property type="match status" value="1"/>
</dbReference>
<dbReference type="PANTHER" id="PTHR44858:SF1">
    <property type="entry name" value="UDP-N-ACETYLGLUCOSAMINE--PEPTIDE N-ACETYLGLUCOSAMINYLTRANSFERASE SPINDLY-RELATED"/>
    <property type="match status" value="1"/>
</dbReference>